<keyword evidence="1" id="KW-1133">Transmembrane helix</keyword>
<comment type="caution">
    <text evidence="2">The sequence shown here is derived from an EMBL/GenBank/DDBJ whole genome shotgun (WGS) entry which is preliminary data.</text>
</comment>
<dbReference type="AlphaFoldDB" id="A0A0C2MVF2"/>
<dbReference type="EMBL" id="JWZT01002962">
    <property type="protein sequence ID" value="KII68120.1"/>
    <property type="molecule type" value="Genomic_DNA"/>
</dbReference>
<protein>
    <submittedName>
        <fullName evidence="2">Uncharacterized protein</fullName>
    </submittedName>
</protein>
<sequence>MLIMRNRHFLIINLKLVGRSNKIEAKVRMRGGDSDDAEFQSINDEIATSSPSIPDSLKVGDFISHQHKNKPSKPDVYSHIPINEDGEGEAICLTGVEKRIARIEESIEQMNQLCKIAVLTSGIMLFGYFVLRLVHR</sequence>
<proteinExistence type="predicted"/>
<organism evidence="2 3">
    <name type="scientific">Thelohanellus kitauei</name>
    <name type="common">Myxosporean</name>
    <dbReference type="NCBI Taxonomy" id="669202"/>
    <lineage>
        <taxon>Eukaryota</taxon>
        <taxon>Metazoa</taxon>
        <taxon>Cnidaria</taxon>
        <taxon>Myxozoa</taxon>
        <taxon>Myxosporea</taxon>
        <taxon>Bivalvulida</taxon>
        <taxon>Platysporina</taxon>
        <taxon>Myxobolidae</taxon>
        <taxon>Thelohanellus</taxon>
    </lineage>
</organism>
<gene>
    <name evidence="2" type="ORF">RF11_00319</name>
</gene>
<evidence type="ECO:0000313" key="2">
    <source>
        <dbReference type="EMBL" id="KII68120.1"/>
    </source>
</evidence>
<keyword evidence="1" id="KW-0472">Membrane</keyword>
<accession>A0A0C2MVF2</accession>
<dbReference type="Proteomes" id="UP000031668">
    <property type="component" value="Unassembled WGS sequence"/>
</dbReference>
<name>A0A0C2MVF2_THEKT</name>
<evidence type="ECO:0000313" key="3">
    <source>
        <dbReference type="Proteomes" id="UP000031668"/>
    </source>
</evidence>
<reference evidence="2 3" key="1">
    <citation type="journal article" date="2014" name="Genome Biol. Evol.">
        <title>The genome of the myxosporean Thelohanellus kitauei shows adaptations to nutrient acquisition within its fish host.</title>
        <authorList>
            <person name="Yang Y."/>
            <person name="Xiong J."/>
            <person name="Zhou Z."/>
            <person name="Huo F."/>
            <person name="Miao W."/>
            <person name="Ran C."/>
            <person name="Liu Y."/>
            <person name="Zhang J."/>
            <person name="Feng J."/>
            <person name="Wang M."/>
            <person name="Wang M."/>
            <person name="Wang L."/>
            <person name="Yao B."/>
        </authorList>
    </citation>
    <scope>NUCLEOTIDE SEQUENCE [LARGE SCALE GENOMIC DNA]</scope>
    <source>
        <strain evidence="2">Wuqing</strain>
    </source>
</reference>
<feature type="transmembrane region" description="Helical" evidence="1">
    <location>
        <begin position="116"/>
        <end position="134"/>
    </location>
</feature>
<keyword evidence="3" id="KW-1185">Reference proteome</keyword>
<keyword evidence="1" id="KW-0812">Transmembrane</keyword>
<evidence type="ECO:0000256" key="1">
    <source>
        <dbReference type="SAM" id="Phobius"/>
    </source>
</evidence>